<feature type="binding site" evidence="8">
    <location>
        <position position="51"/>
    </location>
    <ligand>
        <name>(6R)-5,10-methylene-5,6,7,8-tetrahydrofolate</name>
        <dbReference type="ChEBI" id="CHEBI:15636"/>
    </ligand>
</feature>
<dbReference type="GO" id="GO:0006235">
    <property type="term" value="P:dTTP biosynthetic process"/>
    <property type="evidence" value="ECO:0007669"/>
    <property type="project" value="UniProtKB-UniRule"/>
</dbReference>
<feature type="binding site" description="in other chain" evidence="8">
    <location>
        <position position="177"/>
    </location>
    <ligand>
        <name>dUMP</name>
        <dbReference type="ChEBI" id="CHEBI:246422"/>
        <note>ligand shared between dimeric partners</note>
    </ligand>
</feature>
<feature type="active site" evidence="9">
    <location>
        <position position="146"/>
    </location>
</feature>
<feature type="binding site" evidence="8">
    <location>
        <begin position="126"/>
        <end position="127"/>
    </location>
    <ligand>
        <name>dUMP</name>
        <dbReference type="ChEBI" id="CHEBI:246422"/>
        <note>ligand shared between dimeric partners</note>
    </ligand>
</feature>
<dbReference type="SUPFAM" id="SSF55831">
    <property type="entry name" value="Thymidylate synthase/dCMP hydroxymethylase"/>
    <property type="match status" value="1"/>
</dbReference>
<dbReference type="RefSeq" id="WP_124845372.1">
    <property type="nucleotide sequence ID" value="NZ_RQZG01000014.1"/>
</dbReference>
<dbReference type="GO" id="GO:0004799">
    <property type="term" value="F:thymidylate synthase activity"/>
    <property type="evidence" value="ECO:0007669"/>
    <property type="project" value="UniProtKB-UniRule"/>
</dbReference>
<dbReference type="AlphaFoldDB" id="A0A3P1T3M2"/>
<gene>
    <name evidence="8" type="primary">thyA</name>
    <name evidence="11" type="ORF">EII34_11865</name>
</gene>
<dbReference type="NCBIfam" id="NF002499">
    <property type="entry name" value="PRK01827.1-5"/>
    <property type="match status" value="1"/>
</dbReference>
<evidence type="ECO:0000313" key="11">
    <source>
        <dbReference type="EMBL" id="RRD04071.1"/>
    </source>
</evidence>
<evidence type="ECO:0000256" key="8">
    <source>
        <dbReference type="HAMAP-Rule" id="MF_00008"/>
    </source>
</evidence>
<feature type="binding site" description="in other chain" evidence="8">
    <location>
        <begin position="166"/>
        <end position="169"/>
    </location>
    <ligand>
        <name>dUMP</name>
        <dbReference type="ChEBI" id="CHEBI:246422"/>
        <note>ligand shared between dimeric partners</note>
    </ligand>
</feature>
<comment type="caution">
    <text evidence="11">The sequence shown here is derived from an EMBL/GenBank/DDBJ whole genome shotgun (WGS) entry which is preliminary data.</text>
</comment>
<dbReference type="EMBL" id="RQZG01000014">
    <property type="protein sequence ID" value="RRD04071.1"/>
    <property type="molecule type" value="Genomic_DNA"/>
</dbReference>
<feature type="binding site" description="in other chain" evidence="8">
    <location>
        <position position="21"/>
    </location>
    <ligand>
        <name>dUMP</name>
        <dbReference type="ChEBI" id="CHEBI:246422"/>
        <note>ligand shared between dimeric partners</note>
    </ligand>
</feature>
<dbReference type="CDD" id="cd00351">
    <property type="entry name" value="TS_Pyrimidine_HMase"/>
    <property type="match status" value="1"/>
</dbReference>
<keyword evidence="5 8" id="KW-0808">Transferase</keyword>
<evidence type="ECO:0000256" key="3">
    <source>
        <dbReference type="ARBA" id="ARBA00022490"/>
    </source>
</evidence>
<feature type="binding site" evidence="8">
    <location>
        <position position="169"/>
    </location>
    <ligand>
        <name>(6R)-5,10-methylene-5,6,7,8-tetrahydrofolate</name>
        <dbReference type="ChEBI" id="CHEBI:15636"/>
    </ligand>
</feature>
<reference evidence="11 12" key="1">
    <citation type="submission" date="2018-11" db="EMBL/GenBank/DDBJ databases">
        <title>Genomes From Bacteria Associated with the Canine Oral Cavity: a Test Case for Automated Genome-Based Taxonomic Assignment.</title>
        <authorList>
            <person name="Coil D.A."/>
            <person name="Jospin G."/>
            <person name="Darling A.E."/>
            <person name="Wallis C."/>
            <person name="Davis I.J."/>
            <person name="Harris S."/>
            <person name="Eisen J.A."/>
            <person name="Holcombe L.J."/>
            <person name="O'Flynn C."/>
        </authorList>
    </citation>
    <scope>NUCLEOTIDE SEQUENCE [LARGE SCALE GENOMIC DNA]</scope>
    <source>
        <strain evidence="11 12">OH887_COT-365</strain>
    </source>
</reference>
<sequence length="264" mass="30176">MRVYHDLLRRIMAEGVDRADRTGTGTRSIFGHQMRFDLREGFPLLTTKKVHTRSVFGELLWFLRGETNIAWLHENNITIWDEWADENGDLGPVYGYQWRSWPTPDGRNVDQITQVIESIRTNPDSRRHIVSAWNVGDVDDMALPPCHALFQFYVAEDRLSCQLYQRSADVFLGVPFNIASYALLTHLVAQVTGLGVGEFVHTLGDAHIYHNHVEQVELQLSREPRALPRLVLNPEVTRIDAFELADIQLEGYDPHPVIKAPIAV</sequence>
<comment type="subcellular location">
    <subcellularLocation>
        <location evidence="8">Cytoplasm</location>
    </subcellularLocation>
</comment>
<feature type="binding site" description="in other chain" evidence="8">
    <location>
        <begin position="207"/>
        <end position="209"/>
    </location>
    <ligand>
        <name>dUMP</name>
        <dbReference type="ChEBI" id="CHEBI:246422"/>
        <note>ligand shared between dimeric partners</note>
    </ligand>
</feature>
<evidence type="ECO:0000256" key="6">
    <source>
        <dbReference type="ARBA" id="ARBA00022727"/>
    </source>
</evidence>
<dbReference type="GO" id="GO:0032259">
    <property type="term" value="P:methylation"/>
    <property type="evidence" value="ECO:0007669"/>
    <property type="project" value="UniProtKB-KW"/>
</dbReference>
<comment type="pathway">
    <text evidence="8">Pyrimidine metabolism; dTTP biosynthesis.</text>
</comment>
<dbReference type="PROSITE" id="PS00091">
    <property type="entry name" value="THYMIDYLATE_SYNTHASE"/>
    <property type="match status" value="1"/>
</dbReference>
<accession>A0A3P1T3M2</accession>
<evidence type="ECO:0000256" key="1">
    <source>
        <dbReference type="ARBA" id="ARBA00011738"/>
    </source>
</evidence>
<evidence type="ECO:0000256" key="5">
    <source>
        <dbReference type="ARBA" id="ARBA00022679"/>
    </source>
</evidence>
<comment type="function">
    <text evidence="8">Catalyzes the reductive methylation of 2'-deoxyuridine-5'-monophosphate (dUMP) to 2'-deoxythymidine-5'-monophosphate (dTMP) while utilizing 5,10-methylenetetrahydrofolate (mTHF) as the methyl donor and reductant in the reaction, yielding dihydrofolate (DHF) as a by-product. This enzymatic reaction provides an intracellular de novo source of dTMP, an essential precursor for DNA biosynthesis.</text>
</comment>
<dbReference type="GO" id="GO:0006231">
    <property type="term" value="P:dTMP biosynthetic process"/>
    <property type="evidence" value="ECO:0007669"/>
    <property type="project" value="UniProtKB-UniRule"/>
</dbReference>
<feature type="active site" description="Nucleophile" evidence="8">
    <location>
        <position position="146"/>
    </location>
</feature>
<dbReference type="PANTHER" id="PTHR11548">
    <property type="entry name" value="THYMIDYLATE SYNTHASE 1"/>
    <property type="match status" value="1"/>
</dbReference>
<dbReference type="InterPro" id="IPR023451">
    <property type="entry name" value="Thymidate_synth/dCMP_Mease_dom"/>
</dbReference>
<dbReference type="FunFam" id="3.30.572.10:FF:000001">
    <property type="entry name" value="Thymidylate synthase"/>
    <property type="match status" value="1"/>
</dbReference>
<dbReference type="OrthoDB" id="9774633at2"/>
<evidence type="ECO:0000256" key="2">
    <source>
        <dbReference type="ARBA" id="ARBA00011947"/>
    </source>
</evidence>
<dbReference type="UniPathway" id="UPA00575"/>
<comment type="similarity">
    <text evidence="8">Belongs to the thymidylate synthase family. Bacterial-type ThyA subfamily.</text>
</comment>
<dbReference type="HAMAP" id="MF_00008">
    <property type="entry name" value="Thymidy_synth_bact"/>
    <property type="match status" value="1"/>
</dbReference>
<feature type="domain" description="Thymidylate synthase/dCMP hydroxymethylase" evidence="10">
    <location>
        <begin position="3"/>
        <end position="264"/>
    </location>
</feature>
<dbReference type="InterPro" id="IPR045097">
    <property type="entry name" value="Thymidate_synth/dCMP_Mease"/>
</dbReference>
<dbReference type="EC" id="2.1.1.45" evidence="2 8"/>
<name>A0A3P1T3M2_9ACTN</name>
<evidence type="ECO:0000313" key="12">
    <source>
        <dbReference type="Proteomes" id="UP000280819"/>
    </source>
</evidence>
<evidence type="ECO:0000256" key="9">
    <source>
        <dbReference type="PROSITE-ProRule" id="PRU10016"/>
    </source>
</evidence>
<dbReference type="PRINTS" id="PR00108">
    <property type="entry name" value="THYMDSNTHASE"/>
</dbReference>
<proteinExistence type="inferred from homology"/>
<dbReference type="Proteomes" id="UP000280819">
    <property type="component" value="Unassembled WGS sequence"/>
</dbReference>
<dbReference type="GO" id="GO:0005829">
    <property type="term" value="C:cytosol"/>
    <property type="evidence" value="ECO:0007669"/>
    <property type="project" value="TreeGrafter"/>
</dbReference>
<protein>
    <recommendedName>
        <fullName evidence="2 8">Thymidylate synthase</fullName>
        <shortName evidence="8">TS</shortName>
        <shortName evidence="8">TSase</shortName>
        <ecNumber evidence="2 8">2.1.1.45</ecNumber>
    </recommendedName>
</protein>
<evidence type="ECO:0000256" key="4">
    <source>
        <dbReference type="ARBA" id="ARBA00022603"/>
    </source>
</evidence>
<comment type="catalytic activity">
    <reaction evidence="7 8">
        <text>dUMP + (6R)-5,10-methylene-5,6,7,8-tetrahydrofolate = 7,8-dihydrofolate + dTMP</text>
        <dbReference type="Rhea" id="RHEA:12104"/>
        <dbReference type="ChEBI" id="CHEBI:15636"/>
        <dbReference type="ChEBI" id="CHEBI:57451"/>
        <dbReference type="ChEBI" id="CHEBI:63528"/>
        <dbReference type="ChEBI" id="CHEBI:246422"/>
        <dbReference type="EC" id="2.1.1.45"/>
    </reaction>
</comment>
<dbReference type="NCBIfam" id="TIGR03284">
    <property type="entry name" value="thym_sym"/>
    <property type="match status" value="2"/>
</dbReference>
<dbReference type="InterPro" id="IPR020940">
    <property type="entry name" value="Thymidylate_synthase_AS"/>
</dbReference>
<evidence type="ECO:0000256" key="7">
    <source>
        <dbReference type="ARBA" id="ARBA00047344"/>
    </source>
</evidence>
<keyword evidence="3 8" id="KW-0963">Cytoplasm</keyword>
<dbReference type="InterPro" id="IPR000398">
    <property type="entry name" value="Thymidylate_synthase"/>
</dbReference>
<dbReference type="Gene3D" id="3.30.572.10">
    <property type="entry name" value="Thymidylate synthase/dCMP hydroxymethylase domain"/>
    <property type="match status" value="1"/>
</dbReference>
<comment type="subunit">
    <text evidence="1 8">Homodimer.</text>
</comment>
<evidence type="ECO:0000259" key="10">
    <source>
        <dbReference type="Pfam" id="PF00303"/>
    </source>
</evidence>
<keyword evidence="4 8" id="KW-0489">Methyltransferase</keyword>
<dbReference type="NCBIfam" id="NF002497">
    <property type="entry name" value="PRK01827.1-3"/>
    <property type="match status" value="1"/>
</dbReference>
<dbReference type="Pfam" id="PF00303">
    <property type="entry name" value="Thymidylat_synt"/>
    <property type="match status" value="1"/>
</dbReference>
<keyword evidence="6 8" id="KW-0545">Nucleotide biosynthesis</keyword>
<dbReference type="PANTHER" id="PTHR11548:SF9">
    <property type="entry name" value="THYMIDYLATE SYNTHASE"/>
    <property type="match status" value="1"/>
</dbReference>
<feature type="binding site" evidence="8">
    <location>
        <position position="263"/>
    </location>
    <ligand>
        <name>(6R)-5,10-methylene-5,6,7,8-tetrahydrofolate</name>
        <dbReference type="ChEBI" id="CHEBI:15636"/>
    </ligand>
</feature>
<dbReference type="InterPro" id="IPR036926">
    <property type="entry name" value="Thymidate_synth/dCMP_Mease_sf"/>
</dbReference>
<organism evidence="11 12">
    <name type="scientific">Arachnia propionica</name>
    <dbReference type="NCBI Taxonomy" id="1750"/>
    <lineage>
        <taxon>Bacteria</taxon>
        <taxon>Bacillati</taxon>
        <taxon>Actinomycetota</taxon>
        <taxon>Actinomycetes</taxon>
        <taxon>Propionibacteriales</taxon>
        <taxon>Propionibacteriaceae</taxon>
        <taxon>Arachnia</taxon>
    </lineage>
</organism>